<feature type="non-terminal residue" evidence="1">
    <location>
        <position position="1"/>
    </location>
</feature>
<comment type="caution">
    <text evidence="1">The sequence shown here is derived from an EMBL/GenBank/DDBJ whole genome shotgun (WGS) entry which is preliminary data.</text>
</comment>
<dbReference type="EMBL" id="LAZR01009649">
    <property type="protein sequence ID" value="KKM71377.1"/>
    <property type="molecule type" value="Genomic_DNA"/>
</dbReference>
<sequence>SLKDEVTVGEAREEISGFLADAGCYDICANCPVYGEDGCCSGCEHLVRGEGCSKKNLSCLSYTCGVLNMHLSRQDASDVLFPNRLAELTDKLYGLPREGYRGCELRSEAEVLQIEDPLEIHASVEVALQILEKEE</sequence>
<proteinExistence type="predicted"/>
<gene>
    <name evidence="1" type="ORF">LCGC14_1431290</name>
</gene>
<name>A0A0F9MQ92_9ZZZZ</name>
<accession>A0A0F9MQ92</accession>
<dbReference type="AlphaFoldDB" id="A0A0F9MQ92"/>
<organism evidence="1">
    <name type="scientific">marine sediment metagenome</name>
    <dbReference type="NCBI Taxonomy" id="412755"/>
    <lineage>
        <taxon>unclassified sequences</taxon>
        <taxon>metagenomes</taxon>
        <taxon>ecological metagenomes</taxon>
    </lineage>
</organism>
<evidence type="ECO:0000313" key="1">
    <source>
        <dbReference type="EMBL" id="KKM71377.1"/>
    </source>
</evidence>
<reference evidence="1" key="1">
    <citation type="journal article" date="2015" name="Nature">
        <title>Complex archaea that bridge the gap between prokaryotes and eukaryotes.</title>
        <authorList>
            <person name="Spang A."/>
            <person name="Saw J.H."/>
            <person name="Jorgensen S.L."/>
            <person name="Zaremba-Niedzwiedzka K."/>
            <person name="Martijn J."/>
            <person name="Lind A.E."/>
            <person name="van Eijk R."/>
            <person name="Schleper C."/>
            <person name="Guy L."/>
            <person name="Ettema T.J."/>
        </authorList>
    </citation>
    <scope>NUCLEOTIDE SEQUENCE</scope>
</reference>
<protein>
    <submittedName>
        <fullName evidence="1">Uncharacterized protein</fullName>
    </submittedName>
</protein>